<dbReference type="FunFam" id="3.40.30.10:FF:000156">
    <property type="entry name" value="Glutathione S-transferase 1"/>
    <property type="match status" value="1"/>
</dbReference>
<name>A0A838L4H0_9SPHN</name>
<dbReference type="RefSeq" id="WP_160363597.1">
    <property type="nucleotide sequence ID" value="NZ_JACEIB010000003.1"/>
</dbReference>
<dbReference type="EMBL" id="JACEIB010000003">
    <property type="protein sequence ID" value="MBA2933800.1"/>
    <property type="molecule type" value="Genomic_DNA"/>
</dbReference>
<dbReference type="InterPro" id="IPR036249">
    <property type="entry name" value="Thioredoxin-like_sf"/>
</dbReference>
<evidence type="ECO:0000313" key="7">
    <source>
        <dbReference type="Proteomes" id="UP000570166"/>
    </source>
</evidence>
<dbReference type="Gene3D" id="3.40.30.10">
    <property type="entry name" value="Glutaredoxin"/>
    <property type="match status" value="1"/>
</dbReference>
<evidence type="ECO:0000259" key="4">
    <source>
        <dbReference type="PROSITE" id="PS50404"/>
    </source>
</evidence>
<keyword evidence="7" id="KW-1185">Reference proteome</keyword>
<dbReference type="InterPro" id="IPR004045">
    <property type="entry name" value="Glutathione_S-Trfase_N"/>
</dbReference>
<proteinExistence type="predicted"/>
<dbReference type="PANTHER" id="PTHR44051:SF9">
    <property type="entry name" value="GLUTATHIONE S-TRANSFERASE 1"/>
    <property type="match status" value="1"/>
</dbReference>
<dbReference type="SFLD" id="SFLDG00358">
    <property type="entry name" value="Main_(cytGST)"/>
    <property type="match status" value="1"/>
</dbReference>
<dbReference type="InterPro" id="IPR036282">
    <property type="entry name" value="Glutathione-S-Trfase_C_sf"/>
</dbReference>
<dbReference type="SFLD" id="SFLDG01150">
    <property type="entry name" value="Main.1:_Beta-like"/>
    <property type="match status" value="1"/>
</dbReference>
<reference evidence="6 7" key="1">
    <citation type="submission" date="2020-07" db="EMBL/GenBank/DDBJ databases">
        <authorList>
            <person name="Sun Q."/>
        </authorList>
    </citation>
    <scope>NUCLEOTIDE SEQUENCE [LARGE SCALE GENOMIC DNA]</scope>
    <source>
        <strain evidence="6 7">CGMCC 1.13654</strain>
    </source>
</reference>
<dbReference type="GO" id="GO:0005737">
    <property type="term" value="C:cytoplasm"/>
    <property type="evidence" value="ECO:0007669"/>
    <property type="project" value="UniProtKB-ARBA"/>
</dbReference>
<dbReference type="InterPro" id="IPR040079">
    <property type="entry name" value="Glutathione_S-Trfase"/>
</dbReference>
<accession>A0A838L4H0</accession>
<dbReference type="GO" id="GO:0004601">
    <property type="term" value="F:peroxidase activity"/>
    <property type="evidence" value="ECO:0007669"/>
    <property type="project" value="UniProtKB-ARBA"/>
</dbReference>
<dbReference type="PROSITE" id="PS50405">
    <property type="entry name" value="GST_CTER"/>
    <property type="match status" value="1"/>
</dbReference>
<dbReference type="SFLD" id="SFLDS00019">
    <property type="entry name" value="Glutathione_Transferase_(cytos"/>
    <property type="match status" value="1"/>
</dbReference>
<dbReference type="Pfam" id="PF13409">
    <property type="entry name" value="GST_N_2"/>
    <property type="match status" value="1"/>
</dbReference>
<dbReference type="Proteomes" id="UP000570166">
    <property type="component" value="Unassembled WGS sequence"/>
</dbReference>
<sequence>MIEIHHLNMSQSERIIWLMEELGLPYALKAYARDSVTMLAPPELAEVHPLGFAPVIRDGDLVLAESGAIAEYVLETYGEGRLRHAPGTPGYADYLFWFHYANGTLMPATMLGFMELQLRDTGHPLLTHFRARMDRSINLLDSRLGVSPYVAGADLTAADIMLHFPLGTMRGMFPIDLSTRPHITAWLDRIAERPAYRRAMKAAGNAV</sequence>
<feature type="domain" description="GST N-terminal" evidence="4">
    <location>
        <begin position="1"/>
        <end position="81"/>
    </location>
</feature>
<dbReference type="InterPro" id="IPR010987">
    <property type="entry name" value="Glutathione-S-Trfase_C-like"/>
</dbReference>
<dbReference type="EC" id="2.5.1.18" evidence="1"/>
<dbReference type="SUPFAM" id="SSF47616">
    <property type="entry name" value="GST C-terminal domain-like"/>
    <property type="match status" value="1"/>
</dbReference>
<comment type="catalytic activity">
    <reaction evidence="3">
        <text>RX + glutathione = an S-substituted glutathione + a halide anion + H(+)</text>
        <dbReference type="Rhea" id="RHEA:16437"/>
        <dbReference type="ChEBI" id="CHEBI:15378"/>
        <dbReference type="ChEBI" id="CHEBI:16042"/>
        <dbReference type="ChEBI" id="CHEBI:17792"/>
        <dbReference type="ChEBI" id="CHEBI:57925"/>
        <dbReference type="ChEBI" id="CHEBI:90779"/>
        <dbReference type="EC" id="2.5.1.18"/>
    </reaction>
</comment>
<protein>
    <recommendedName>
        <fullName evidence="1">glutathione transferase</fullName>
        <ecNumber evidence="1">2.5.1.18</ecNumber>
    </recommendedName>
</protein>
<dbReference type="InterPro" id="IPR004046">
    <property type="entry name" value="GST_C"/>
</dbReference>
<evidence type="ECO:0000259" key="5">
    <source>
        <dbReference type="PROSITE" id="PS50405"/>
    </source>
</evidence>
<dbReference type="Gene3D" id="1.20.1050.10">
    <property type="match status" value="1"/>
</dbReference>
<dbReference type="SUPFAM" id="SSF52833">
    <property type="entry name" value="Thioredoxin-like"/>
    <property type="match status" value="1"/>
</dbReference>
<organism evidence="6 7">
    <name type="scientific">Sphingomonas chungangi</name>
    <dbReference type="NCBI Taxonomy" id="2683589"/>
    <lineage>
        <taxon>Bacteria</taxon>
        <taxon>Pseudomonadati</taxon>
        <taxon>Pseudomonadota</taxon>
        <taxon>Alphaproteobacteria</taxon>
        <taxon>Sphingomonadales</taxon>
        <taxon>Sphingomonadaceae</taxon>
        <taxon>Sphingomonas</taxon>
    </lineage>
</organism>
<dbReference type="PANTHER" id="PTHR44051">
    <property type="entry name" value="GLUTATHIONE S-TRANSFERASE-RELATED"/>
    <property type="match status" value="1"/>
</dbReference>
<dbReference type="AlphaFoldDB" id="A0A838L4H0"/>
<evidence type="ECO:0000256" key="3">
    <source>
        <dbReference type="ARBA" id="ARBA00047960"/>
    </source>
</evidence>
<comment type="caution">
    <text evidence="6">The sequence shown here is derived from an EMBL/GenBank/DDBJ whole genome shotgun (WGS) entry which is preliminary data.</text>
</comment>
<dbReference type="Pfam" id="PF00043">
    <property type="entry name" value="GST_C"/>
    <property type="match status" value="1"/>
</dbReference>
<dbReference type="PROSITE" id="PS50404">
    <property type="entry name" value="GST_NTER"/>
    <property type="match status" value="1"/>
</dbReference>
<dbReference type="GO" id="GO:0004364">
    <property type="term" value="F:glutathione transferase activity"/>
    <property type="evidence" value="ECO:0007669"/>
    <property type="project" value="UniProtKB-EC"/>
</dbReference>
<keyword evidence="2 6" id="KW-0808">Transferase</keyword>
<evidence type="ECO:0000256" key="2">
    <source>
        <dbReference type="ARBA" id="ARBA00022679"/>
    </source>
</evidence>
<feature type="domain" description="GST C-terminal" evidence="5">
    <location>
        <begin position="87"/>
        <end position="207"/>
    </location>
</feature>
<evidence type="ECO:0000256" key="1">
    <source>
        <dbReference type="ARBA" id="ARBA00012452"/>
    </source>
</evidence>
<evidence type="ECO:0000313" key="6">
    <source>
        <dbReference type="EMBL" id="MBA2933800.1"/>
    </source>
</evidence>
<gene>
    <name evidence="6" type="ORF">HZF05_06765</name>
</gene>
<dbReference type="CDD" id="cd03046">
    <property type="entry name" value="GST_N_GTT1_like"/>
    <property type="match status" value="1"/>
</dbReference>